<organism evidence="8 12">
    <name type="scientific">Rotaria magnacalcarata</name>
    <dbReference type="NCBI Taxonomy" id="392030"/>
    <lineage>
        <taxon>Eukaryota</taxon>
        <taxon>Metazoa</taxon>
        <taxon>Spiralia</taxon>
        <taxon>Gnathifera</taxon>
        <taxon>Rotifera</taxon>
        <taxon>Eurotatoria</taxon>
        <taxon>Bdelloidea</taxon>
        <taxon>Philodinida</taxon>
        <taxon>Philodinidae</taxon>
        <taxon>Rotaria</taxon>
    </lineage>
</organism>
<dbReference type="Proteomes" id="UP000676336">
    <property type="component" value="Unassembled WGS sequence"/>
</dbReference>
<evidence type="ECO:0000313" key="5">
    <source>
        <dbReference type="EMBL" id="CAF2145689.1"/>
    </source>
</evidence>
<dbReference type="Proteomes" id="UP000663834">
    <property type="component" value="Unassembled WGS sequence"/>
</dbReference>
<dbReference type="EMBL" id="CAJNRG010009737">
    <property type="protein sequence ID" value="CAF2116559.1"/>
    <property type="molecule type" value="Genomic_DNA"/>
</dbReference>
<dbReference type="EMBL" id="CAJNRE010016374">
    <property type="protein sequence ID" value="CAF2145689.1"/>
    <property type="molecule type" value="Genomic_DNA"/>
</dbReference>
<keyword evidence="1" id="KW-1133">Transmembrane helix</keyword>
<evidence type="ECO:0000256" key="1">
    <source>
        <dbReference type="SAM" id="Phobius"/>
    </source>
</evidence>
<gene>
    <name evidence="11" type="ORF">BYL167_LOCUS29828</name>
    <name evidence="2" type="ORF">CJN711_LOCUS31855</name>
    <name evidence="9" type="ORF">GIL414_LOCUS19348</name>
    <name evidence="3" type="ORF">KQP761_LOCUS32256</name>
    <name evidence="5" type="ORF">MBJ925_LOCUS30298</name>
    <name evidence="10" type="ORF">OVN521_LOCUS29783</name>
    <name evidence="7" type="ORF">SMN809_LOCUS9183</name>
    <name evidence="8" type="ORF">UXM345_LOCUS19693</name>
    <name evidence="6" type="ORF">WKI299_LOCUS35650</name>
    <name evidence="4" type="ORF">XDN619_LOCUS21705</name>
</gene>
<evidence type="ECO:0000313" key="10">
    <source>
        <dbReference type="EMBL" id="CAF4265180.1"/>
    </source>
</evidence>
<dbReference type="Proteomes" id="UP000663856">
    <property type="component" value="Unassembled WGS sequence"/>
</dbReference>
<dbReference type="EMBL" id="CAJOBF010002838">
    <property type="protein sequence ID" value="CAF4058674.1"/>
    <property type="molecule type" value="Genomic_DNA"/>
</dbReference>
<evidence type="ECO:0000313" key="7">
    <source>
        <dbReference type="EMBL" id="CAF3949741.1"/>
    </source>
</evidence>
<keyword evidence="1" id="KW-0812">Transmembrane</keyword>
<sequence>MFLSGLISLKSTLSLFVLLIAVGIGSFLYLTLNTDFESQPRTLFRSGGSDPLKTSISTENLNQIMNTARQAWSIVNNNRAIVDIQTSYGNGIPHHITDPFELQSWASPPTSYSSTINVYNLLKQRVVQFTYALQFTYGGSLDGQGAYLDRVTVIPSRISVAWGFTFNASIQIASVHNVGTRDDPIAAVNLELHYRLAGLNVVERTESFHVRGDGQYTHINA</sequence>
<dbReference type="Proteomes" id="UP000681720">
    <property type="component" value="Unassembled WGS sequence"/>
</dbReference>
<dbReference type="Proteomes" id="UP000681967">
    <property type="component" value="Unassembled WGS sequence"/>
</dbReference>
<name>A0A819S9W2_9BILA</name>
<evidence type="ECO:0000313" key="3">
    <source>
        <dbReference type="EMBL" id="CAF1661964.1"/>
    </source>
</evidence>
<evidence type="ECO:0000313" key="13">
    <source>
        <dbReference type="Proteomes" id="UP000663866"/>
    </source>
</evidence>
<protein>
    <submittedName>
        <fullName evidence="8">Uncharacterized protein</fullName>
    </submittedName>
</protein>
<evidence type="ECO:0000313" key="12">
    <source>
        <dbReference type="Proteomes" id="UP000663842"/>
    </source>
</evidence>
<dbReference type="Proteomes" id="UP000663824">
    <property type="component" value="Unassembled WGS sequence"/>
</dbReference>
<dbReference type="EMBL" id="CAJOBI010002923">
    <property type="protein sequence ID" value="CAF3949741.1"/>
    <property type="molecule type" value="Genomic_DNA"/>
</dbReference>
<keyword evidence="13" id="KW-1185">Reference proteome</keyword>
<accession>A0A819S9W2</accession>
<dbReference type="EMBL" id="CAJOBJ010009844">
    <property type="protein sequence ID" value="CAF4147624.1"/>
    <property type="molecule type" value="Genomic_DNA"/>
</dbReference>
<dbReference type="Proteomes" id="UP000663887">
    <property type="component" value="Unassembled WGS sequence"/>
</dbReference>
<dbReference type="Proteomes" id="UP000663842">
    <property type="component" value="Unassembled WGS sequence"/>
</dbReference>
<keyword evidence="1" id="KW-0472">Membrane</keyword>
<dbReference type="EMBL" id="CAJOBG010009391">
    <property type="protein sequence ID" value="CAF4265180.1"/>
    <property type="molecule type" value="Genomic_DNA"/>
</dbReference>
<evidence type="ECO:0000313" key="2">
    <source>
        <dbReference type="EMBL" id="CAF1569814.1"/>
    </source>
</evidence>
<reference evidence="8" key="1">
    <citation type="submission" date="2021-02" db="EMBL/GenBank/DDBJ databases">
        <authorList>
            <person name="Nowell W R."/>
        </authorList>
    </citation>
    <scope>NUCLEOTIDE SEQUENCE</scope>
</reference>
<feature type="transmembrane region" description="Helical" evidence="1">
    <location>
        <begin position="12"/>
        <end position="32"/>
    </location>
</feature>
<evidence type="ECO:0000313" key="4">
    <source>
        <dbReference type="EMBL" id="CAF2116559.1"/>
    </source>
</evidence>
<evidence type="ECO:0000313" key="9">
    <source>
        <dbReference type="EMBL" id="CAF4147624.1"/>
    </source>
</evidence>
<evidence type="ECO:0000313" key="8">
    <source>
        <dbReference type="EMBL" id="CAF4058674.1"/>
    </source>
</evidence>
<dbReference type="EMBL" id="CAJNOV010015231">
    <property type="protein sequence ID" value="CAF1569814.1"/>
    <property type="molecule type" value="Genomic_DNA"/>
</dbReference>
<dbReference type="Proteomes" id="UP000663855">
    <property type="component" value="Unassembled WGS sequence"/>
</dbReference>
<evidence type="ECO:0000313" key="6">
    <source>
        <dbReference type="EMBL" id="CAF2223646.1"/>
    </source>
</evidence>
<dbReference type="OrthoDB" id="9988366at2759"/>
<dbReference type="Proteomes" id="UP000663866">
    <property type="component" value="Unassembled WGS sequence"/>
</dbReference>
<dbReference type="AlphaFoldDB" id="A0A819S9W2"/>
<dbReference type="EMBL" id="CAJNRF010017151">
    <property type="protein sequence ID" value="CAF2223646.1"/>
    <property type="molecule type" value="Genomic_DNA"/>
</dbReference>
<dbReference type="EMBL" id="CAJNOW010018009">
    <property type="protein sequence ID" value="CAF1661964.1"/>
    <property type="molecule type" value="Genomic_DNA"/>
</dbReference>
<dbReference type="EMBL" id="CAJOBH010046894">
    <property type="protein sequence ID" value="CAF4359325.1"/>
    <property type="molecule type" value="Genomic_DNA"/>
</dbReference>
<evidence type="ECO:0000313" key="11">
    <source>
        <dbReference type="EMBL" id="CAF4359325.1"/>
    </source>
</evidence>
<proteinExistence type="predicted"/>
<comment type="caution">
    <text evidence="8">The sequence shown here is derived from an EMBL/GenBank/DDBJ whole genome shotgun (WGS) entry which is preliminary data.</text>
</comment>